<organism evidence="2 3">
    <name type="scientific">Nostocoides vanveenii</name>
    <dbReference type="NCBI Taxonomy" id="330835"/>
    <lineage>
        <taxon>Bacteria</taxon>
        <taxon>Bacillati</taxon>
        <taxon>Actinomycetota</taxon>
        <taxon>Actinomycetes</taxon>
        <taxon>Micrococcales</taxon>
        <taxon>Intrasporangiaceae</taxon>
        <taxon>Nostocoides</taxon>
    </lineage>
</organism>
<sequence length="51" mass="5583">MEFVTAWLWYLLAFALGALVAWLVARATIEATNGNEAFADVPETRAIGGRE</sequence>
<evidence type="ECO:0000313" key="3">
    <source>
        <dbReference type="Proteomes" id="UP001501475"/>
    </source>
</evidence>
<comment type="caution">
    <text evidence="2">The sequence shown here is derived from an EMBL/GenBank/DDBJ whole genome shotgun (WGS) entry which is preliminary data.</text>
</comment>
<feature type="transmembrane region" description="Helical" evidence="1">
    <location>
        <begin position="6"/>
        <end position="25"/>
    </location>
</feature>
<keyword evidence="1" id="KW-1133">Transmembrane helix</keyword>
<name>A0ABN2KV71_9MICO</name>
<dbReference type="RefSeq" id="WP_344067355.1">
    <property type="nucleotide sequence ID" value="NZ_BAAAPN010000057.1"/>
</dbReference>
<dbReference type="Proteomes" id="UP001501475">
    <property type="component" value="Unassembled WGS sequence"/>
</dbReference>
<dbReference type="EMBL" id="BAAAPN010000057">
    <property type="protein sequence ID" value="GAA1767135.1"/>
    <property type="molecule type" value="Genomic_DNA"/>
</dbReference>
<evidence type="ECO:0000256" key="1">
    <source>
        <dbReference type="SAM" id="Phobius"/>
    </source>
</evidence>
<proteinExistence type="predicted"/>
<keyword evidence="1" id="KW-0812">Transmembrane</keyword>
<evidence type="ECO:0000313" key="2">
    <source>
        <dbReference type="EMBL" id="GAA1767135.1"/>
    </source>
</evidence>
<accession>A0ABN2KV71</accession>
<keyword evidence="1" id="KW-0472">Membrane</keyword>
<reference evidence="2 3" key="1">
    <citation type="journal article" date="2019" name="Int. J. Syst. Evol. Microbiol.">
        <title>The Global Catalogue of Microorganisms (GCM) 10K type strain sequencing project: providing services to taxonomists for standard genome sequencing and annotation.</title>
        <authorList>
            <consortium name="The Broad Institute Genomics Platform"/>
            <consortium name="The Broad Institute Genome Sequencing Center for Infectious Disease"/>
            <person name="Wu L."/>
            <person name="Ma J."/>
        </authorList>
    </citation>
    <scope>NUCLEOTIDE SEQUENCE [LARGE SCALE GENOMIC DNA]</scope>
    <source>
        <strain evidence="2 3">JCM 15591</strain>
    </source>
</reference>
<gene>
    <name evidence="2" type="ORF">GCM10009810_27350</name>
</gene>
<keyword evidence="3" id="KW-1185">Reference proteome</keyword>
<protein>
    <submittedName>
        <fullName evidence="2">Uncharacterized protein</fullName>
    </submittedName>
</protein>